<feature type="transmembrane region" description="Helical" evidence="1">
    <location>
        <begin position="338"/>
        <end position="354"/>
    </location>
</feature>
<gene>
    <name evidence="2" type="ORF">ACFO0D_18695</name>
</gene>
<dbReference type="Proteomes" id="UP001595952">
    <property type="component" value="Unassembled WGS sequence"/>
</dbReference>
<comment type="caution">
    <text evidence="2">The sequence shown here is derived from an EMBL/GenBank/DDBJ whole genome shotgun (WGS) entry which is preliminary data.</text>
</comment>
<dbReference type="Pfam" id="PF13795">
    <property type="entry name" value="HupE_UreJ_2"/>
    <property type="match status" value="1"/>
</dbReference>
<proteinExistence type="predicted"/>
<keyword evidence="1" id="KW-1133">Transmembrane helix</keyword>
<keyword evidence="1" id="KW-0812">Transmembrane</keyword>
<reference evidence="3" key="1">
    <citation type="journal article" date="2019" name="Int. J. Syst. Evol. Microbiol.">
        <title>The Global Catalogue of Microorganisms (GCM) 10K type strain sequencing project: providing services to taxonomists for standard genome sequencing and annotation.</title>
        <authorList>
            <consortium name="The Broad Institute Genomics Platform"/>
            <consortium name="The Broad Institute Genome Sequencing Center for Infectious Disease"/>
            <person name="Wu L."/>
            <person name="Ma J."/>
        </authorList>
    </citation>
    <scope>NUCLEOTIDE SEQUENCE [LARGE SCALE GENOMIC DNA]</scope>
    <source>
        <strain evidence="3">CCUG 55995</strain>
    </source>
</reference>
<sequence length="363" mass="38765">MTLLRRLVLWLLVLSGWAGAHEITFSHVDVRLDQGNTQFTVQLPIKALLHEQPSPLPAGTTAPLLRNAPLSTEVQTAFTALVTARLRLTAGAQAVPLTVTAAEPAGEDVKLTLTAPALHGNVNLEANLFPEDTLHKVFVNVYRGEALVGQYALDRQNAALTLTAPPQPLWAVITTFVRQGVHHIFIGVDHILFVLALILLGGGLRAQVKIITAFTFAHSITLALATLNIVVLPSRLVESVIALSIVVVGVHDLWQLRRAQPAAQGRDLRVVFAFGFGLIHGFGFASVLADLDLPRQALAWSLAAFNVGVEFGQLCVVLAAPVLLALRRYAPAQVTQGVLGAAAGAVVLIGGFWLCERALSVPL</sequence>
<feature type="transmembrane region" description="Helical" evidence="1">
    <location>
        <begin position="184"/>
        <end position="204"/>
    </location>
</feature>
<keyword evidence="3" id="KW-1185">Reference proteome</keyword>
<feature type="transmembrane region" description="Helical" evidence="1">
    <location>
        <begin position="236"/>
        <end position="256"/>
    </location>
</feature>
<accession>A0ABV9IDG3</accession>
<name>A0ABV9IDG3_9DEIO</name>
<feature type="transmembrane region" description="Helical" evidence="1">
    <location>
        <begin position="211"/>
        <end position="230"/>
    </location>
</feature>
<evidence type="ECO:0000313" key="2">
    <source>
        <dbReference type="EMBL" id="MFC4640363.1"/>
    </source>
</evidence>
<organism evidence="2 3">
    <name type="scientific">Deinococcus hohokamensis</name>
    <dbReference type="NCBI Taxonomy" id="309883"/>
    <lineage>
        <taxon>Bacteria</taxon>
        <taxon>Thermotogati</taxon>
        <taxon>Deinococcota</taxon>
        <taxon>Deinococci</taxon>
        <taxon>Deinococcales</taxon>
        <taxon>Deinococcaceae</taxon>
        <taxon>Deinococcus</taxon>
    </lineage>
</organism>
<dbReference type="InterPro" id="IPR032809">
    <property type="entry name" value="Put_HupE_UreJ"/>
</dbReference>
<protein>
    <submittedName>
        <fullName evidence="2">HupE/UreJ family protein</fullName>
    </submittedName>
</protein>
<keyword evidence="1" id="KW-0472">Membrane</keyword>
<feature type="transmembrane region" description="Helical" evidence="1">
    <location>
        <begin position="300"/>
        <end position="326"/>
    </location>
</feature>
<evidence type="ECO:0000313" key="3">
    <source>
        <dbReference type="Proteomes" id="UP001595952"/>
    </source>
</evidence>
<dbReference type="EMBL" id="JBHSEI010000015">
    <property type="protein sequence ID" value="MFC4640363.1"/>
    <property type="molecule type" value="Genomic_DNA"/>
</dbReference>
<dbReference type="RefSeq" id="WP_380063337.1">
    <property type="nucleotide sequence ID" value="NZ_JBHSEI010000015.1"/>
</dbReference>
<evidence type="ECO:0000256" key="1">
    <source>
        <dbReference type="SAM" id="Phobius"/>
    </source>
</evidence>
<feature type="transmembrane region" description="Helical" evidence="1">
    <location>
        <begin position="268"/>
        <end position="288"/>
    </location>
</feature>